<evidence type="ECO:0000313" key="1">
    <source>
        <dbReference type="EMBL" id="SVA19734.1"/>
    </source>
</evidence>
<protein>
    <submittedName>
        <fullName evidence="1">Uncharacterized protein</fullName>
    </submittedName>
</protein>
<name>A0A381TV85_9ZZZZ</name>
<gene>
    <name evidence="1" type="ORF">METZ01_LOCUS72588</name>
</gene>
<accession>A0A381TV85</accession>
<dbReference type="AlphaFoldDB" id="A0A381TV85"/>
<organism evidence="1">
    <name type="scientific">marine metagenome</name>
    <dbReference type="NCBI Taxonomy" id="408172"/>
    <lineage>
        <taxon>unclassified sequences</taxon>
        <taxon>metagenomes</taxon>
        <taxon>ecological metagenomes</taxon>
    </lineage>
</organism>
<sequence>VVLLCEATAFSPSTTEIYPEDPAAPWTFHTSNTHILEYILCAFLIPTNYTLMPLWSAVESGYFHKGT</sequence>
<feature type="non-terminal residue" evidence="1">
    <location>
        <position position="1"/>
    </location>
</feature>
<dbReference type="EMBL" id="UINC01005196">
    <property type="protein sequence ID" value="SVA19734.1"/>
    <property type="molecule type" value="Genomic_DNA"/>
</dbReference>
<proteinExistence type="predicted"/>
<reference evidence="1" key="1">
    <citation type="submission" date="2018-05" db="EMBL/GenBank/DDBJ databases">
        <authorList>
            <person name="Lanie J.A."/>
            <person name="Ng W.-L."/>
            <person name="Kazmierczak K.M."/>
            <person name="Andrzejewski T.M."/>
            <person name="Davidsen T.M."/>
            <person name="Wayne K.J."/>
            <person name="Tettelin H."/>
            <person name="Glass J.I."/>
            <person name="Rusch D."/>
            <person name="Podicherti R."/>
            <person name="Tsui H.-C.T."/>
            <person name="Winkler M.E."/>
        </authorList>
    </citation>
    <scope>NUCLEOTIDE SEQUENCE</scope>
</reference>